<evidence type="ECO:0000256" key="4">
    <source>
        <dbReference type="ARBA" id="ARBA00022833"/>
    </source>
</evidence>
<keyword evidence="2 9" id="KW-0813">Transport</keyword>
<reference evidence="11 12" key="1">
    <citation type="journal article" date="2024" name="Nat. Commun.">
        <title>Phylogenomics reveals the evolutionary origins of lichenization in chlorophyte algae.</title>
        <authorList>
            <person name="Puginier C."/>
            <person name="Libourel C."/>
            <person name="Otte J."/>
            <person name="Skaloud P."/>
            <person name="Haon M."/>
            <person name="Grisel S."/>
            <person name="Petersen M."/>
            <person name="Berrin J.G."/>
            <person name="Delaux P.M."/>
            <person name="Dal Grande F."/>
            <person name="Keller J."/>
        </authorList>
    </citation>
    <scope>NUCLEOTIDE SEQUENCE [LARGE SCALE GENOMIC DNA]</scope>
    <source>
        <strain evidence="11 12">SAG 245.80</strain>
    </source>
</reference>
<dbReference type="Gene3D" id="1.10.287.810">
    <property type="entry name" value="Mitochondrial import inner membrane translocase subunit tim13 like domains"/>
    <property type="match status" value="1"/>
</dbReference>
<dbReference type="FunFam" id="1.10.287.810:FF:000007">
    <property type="entry name" value="Mitochondrial import inner membrane translocase"/>
    <property type="match status" value="1"/>
</dbReference>
<evidence type="ECO:0000256" key="1">
    <source>
        <dbReference type="ARBA" id="ARBA00006720"/>
    </source>
</evidence>
<evidence type="ECO:0000313" key="11">
    <source>
        <dbReference type="EMBL" id="KAK9825168.1"/>
    </source>
</evidence>
<dbReference type="EMBL" id="JALJOU010000076">
    <property type="protein sequence ID" value="KAK9825168.1"/>
    <property type="molecule type" value="Genomic_DNA"/>
</dbReference>
<name>A0AAW1QUG7_9CHLO</name>
<gene>
    <name evidence="11" type="ORF">WJX81_001265</name>
</gene>
<evidence type="ECO:0000256" key="5">
    <source>
        <dbReference type="ARBA" id="ARBA00022927"/>
    </source>
</evidence>
<evidence type="ECO:0000256" key="6">
    <source>
        <dbReference type="ARBA" id="ARBA00023010"/>
    </source>
</evidence>
<evidence type="ECO:0000256" key="7">
    <source>
        <dbReference type="ARBA" id="ARBA00023128"/>
    </source>
</evidence>
<dbReference type="InterPro" id="IPR035427">
    <property type="entry name" value="Tim10-like_dom_sf"/>
</dbReference>
<comment type="similarity">
    <text evidence="1 9">Belongs to the small Tim family.</text>
</comment>
<comment type="subunit">
    <text evidence="9">Heterohexamer.</text>
</comment>
<evidence type="ECO:0000256" key="2">
    <source>
        <dbReference type="ARBA" id="ARBA00022448"/>
    </source>
</evidence>
<evidence type="ECO:0000256" key="3">
    <source>
        <dbReference type="ARBA" id="ARBA00022723"/>
    </source>
</evidence>
<keyword evidence="3" id="KW-0479">Metal-binding</keyword>
<protein>
    <recommendedName>
        <fullName evidence="9">Mitochondrial import inner membrane translocase subunit</fullName>
    </recommendedName>
</protein>
<dbReference type="GO" id="GO:0046872">
    <property type="term" value="F:metal ion binding"/>
    <property type="evidence" value="ECO:0007669"/>
    <property type="project" value="UniProtKB-KW"/>
</dbReference>
<dbReference type="Pfam" id="PF02953">
    <property type="entry name" value="zf-Tim10_DDP"/>
    <property type="match status" value="1"/>
</dbReference>
<keyword evidence="4" id="KW-0862">Zinc</keyword>
<evidence type="ECO:0000313" key="12">
    <source>
        <dbReference type="Proteomes" id="UP001445335"/>
    </source>
</evidence>
<keyword evidence="8 9" id="KW-1015">Disulfide bond</keyword>
<dbReference type="Proteomes" id="UP001445335">
    <property type="component" value="Unassembled WGS sequence"/>
</dbReference>
<evidence type="ECO:0000256" key="9">
    <source>
        <dbReference type="RuleBase" id="RU367043"/>
    </source>
</evidence>
<dbReference type="SUPFAM" id="SSF144122">
    <property type="entry name" value="Tim10-like"/>
    <property type="match status" value="1"/>
</dbReference>
<keyword evidence="7 9" id="KW-0496">Mitochondrion</keyword>
<evidence type="ECO:0000256" key="8">
    <source>
        <dbReference type="ARBA" id="ARBA00023157"/>
    </source>
</evidence>
<keyword evidence="9" id="KW-0999">Mitochondrion inner membrane</keyword>
<feature type="domain" description="Tim10-like" evidence="10">
    <location>
        <begin position="15"/>
        <end position="72"/>
    </location>
</feature>
<keyword evidence="12" id="KW-1185">Reference proteome</keyword>
<dbReference type="GO" id="GO:0045039">
    <property type="term" value="P:protein insertion into mitochondrial inner membrane"/>
    <property type="evidence" value="ECO:0007669"/>
    <property type="project" value="TreeGrafter"/>
</dbReference>
<keyword evidence="5 9" id="KW-0653">Protein transport</keyword>
<accession>A0AAW1QUG7</accession>
<comment type="function">
    <text evidence="9">Mitochondrial intermembrane chaperone that participates in the import and insertion of some multi-pass transmembrane proteins into the mitochondrial inner membrane. Also required for the transfer of beta-barrel precursors from the TOM complex to the sorting and assembly machinery (SAM complex) of the outer membrane. Acts as a chaperone-like protein that protects the hydrophobic precursors from aggregation and guide them through the mitochondrial intermembrane space.</text>
</comment>
<dbReference type="PANTHER" id="PTHR11038">
    <property type="entry name" value="MITOCHONDRIAL IMPORT INNER MEMBRANE TRANSLOCASE SUBUNIT TIM10"/>
    <property type="match status" value="1"/>
</dbReference>
<sequence length="78" mass="8729">MAASKEEIAQGIKVAQQEMEYKVDLYNRMVAACFEKCMDKRYKEGDLNVGENSCVDRCSSKYWQVTGIVGQLLGGQQG</sequence>
<comment type="subcellular location">
    <subcellularLocation>
        <location evidence="9">Mitochondrion inner membrane</location>
        <topology evidence="9">Peripheral membrane protein</topology>
        <orientation evidence="9">Intermembrane side</orientation>
    </subcellularLocation>
</comment>
<keyword evidence="9" id="KW-0143">Chaperone</keyword>
<proteinExistence type="inferred from homology"/>
<dbReference type="GO" id="GO:0015031">
    <property type="term" value="P:protein transport"/>
    <property type="evidence" value="ECO:0007669"/>
    <property type="project" value="UniProtKB-KW"/>
</dbReference>
<organism evidence="11 12">
    <name type="scientific">Elliptochloris bilobata</name>
    <dbReference type="NCBI Taxonomy" id="381761"/>
    <lineage>
        <taxon>Eukaryota</taxon>
        <taxon>Viridiplantae</taxon>
        <taxon>Chlorophyta</taxon>
        <taxon>core chlorophytes</taxon>
        <taxon>Trebouxiophyceae</taxon>
        <taxon>Trebouxiophyceae incertae sedis</taxon>
        <taxon>Elliptochloris clade</taxon>
        <taxon>Elliptochloris</taxon>
    </lineage>
</organism>
<dbReference type="InterPro" id="IPR004217">
    <property type="entry name" value="Tim10-like"/>
</dbReference>
<dbReference type="GO" id="GO:0005743">
    <property type="term" value="C:mitochondrial inner membrane"/>
    <property type="evidence" value="ECO:0007669"/>
    <property type="project" value="UniProtKB-SubCell"/>
</dbReference>
<evidence type="ECO:0000259" key="10">
    <source>
        <dbReference type="Pfam" id="PF02953"/>
    </source>
</evidence>
<dbReference type="PANTHER" id="PTHR11038:SF16">
    <property type="entry name" value="MITOCHONDRIAL IMPORT INNER MEMBRANE TRANSLOCASE SUBUNIT TIM10"/>
    <property type="match status" value="1"/>
</dbReference>
<comment type="domain">
    <text evidence="9">The twin CX3C motif contains 4 conserved Cys residues that form 2 disulfide bonds in the mitochondrial intermembrane space.</text>
</comment>
<dbReference type="AlphaFoldDB" id="A0AAW1QUG7"/>
<keyword evidence="6 9" id="KW-0811">Translocation</keyword>
<keyword evidence="9" id="KW-0472">Membrane</keyword>
<comment type="caution">
    <text evidence="11">The sequence shown here is derived from an EMBL/GenBank/DDBJ whole genome shotgun (WGS) entry which is preliminary data.</text>
</comment>